<dbReference type="OrthoDB" id="2878720at2759"/>
<proteinExistence type="predicted"/>
<gene>
    <name evidence="1" type="ORF">HYPSUDRAFT_39427</name>
</gene>
<dbReference type="Gene3D" id="1.20.1280.50">
    <property type="match status" value="1"/>
</dbReference>
<evidence type="ECO:0000313" key="2">
    <source>
        <dbReference type="Proteomes" id="UP000054270"/>
    </source>
</evidence>
<name>A0A0D2P5F0_HYPSF</name>
<dbReference type="AlphaFoldDB" id="A0A0D2P5F0"/>
<keyword evidence="2" id="KW-1185">Reference proteome</keyword>
<protein>
    <submittedName>
        <fullName evidence="1">Uncharacterized protein</fullName>
    </submittedName>
</protein>
<accession>A0A0D2P5F0</accession>
<dbReference type="Proteomes" id="UP000054270">
    <property type="component" value="Unassembled WGS sequence"/>
</dbReference>
<organism evidence="1 2">
    <name type="scientific">Hypholoma sublateritium (strain FD-334 SS-4)</name>
    <dbReference type="NCBI Taxonomy" id="945553"/>
    <lineage>
        <taxon>Eukaryota</taxon>
        <taxon>Fungi</taxon>
        <taxon>Dikarya</taxon>
        <taxon>Basidiomycota</taxon>
        <taxon>Agaricomycotina</taxon>
        <taxon>Agaricomycetes</taxon>
        <taxon>Agaricomycetidae</taxon>
        <taxon>Agaricales</taxon>
        <taxon>Agaricineae</taxon>
        <taxon>Strophariaceae</taxon>
        <taxon>Hypholoma</taxon>
    </lineage>
</organism>
<dbReference type="EMBL" id="KN817540">
    <property type="protein sequence ID" value="KJA23911.1"/>
    <property type="molecule type" value="Genomic_DNA"/>
</dbReference>
<reference evidence="2" key="1">
    <citation type="submission" date="2014-04" db="EMBL/GenBank/DDBJ databases">
        <title>Evolutionary Origins and Diversification of the Mycorrhizal Mutualists.</title>
        <authorList>
            <consortium name="DOE Joint Genome Institute"/>
            <consortium name="Mycorrhizal Genomics Consortium"/>
            <person name="Kohler A."/>
            <person name="Kuo A."/>
            <person name="Nagy L.G."/>
            <person name="Floudas D."/>
            <person name="Copeland A."/>
            <person name="Barry K.W."/>
            <person name="Cichocki N."/>
            <person name="Veneault-Fourrey C."/>
            <person name="LaButti K."/>
            <person name="Lindquist E.A."/>
            <person name="Lipzen A."/>
            <person name="Lundell T."/>
            <person name="Morin E."/>
            <person name="Murat C."/>
            <person name="Riley R."/>
            <person name="Ohm R."/>
            <person name="Sun H."/>
            <person name="Tunlid A."/>
            <person name="Henrissat B."/>
            <person name="Grigoriev I.V."/>
            <person name="Hibbett D.S."/>
            <person name="Martin F."/>
        </authorList>
    </citation>
    <scope>NUCLEOTIDE SEQUENCE [LARGE SCALE GENOMIC DNA]</scope>
    <source>
        <strain evidence="2">FD-334 SS-4</strain>
    </source>
</reference>
<evidence type="ECO:0000313" key="1">
    <source>
        <dbReference type="EMBL" id="KJA23911.1"/>
    </source>
</evidence>
<sequence>MPYDLLLEIFRMNANMFADDGALDTARTTSQVCRSWRNIMLMTPSIWAKLIDLDCVQRLLLNKWRNELIRRSGSSLLWIKAKKLGQINPAHYLVNFLFDVLHQHWGRIQILVADVYGKDIHPIQYAPLSLPAPHLETFDLNIGAGGLDTSTLFSRQAPMLRRFTSQRNHVDITAPWLHQLHFIEFPWGNTTLPVLSVTQNLRELKIHRSKIRHATLPLPTVTLPNLRRLDICLDLRYVASILDNLEIPRNCSLNIYTWSTLTAYDDLWPVLDTVAQAAQHYFHSYPPTNILFQLSDERLTLEDSMHPDKFSLIIGFYRLFHIPNVPVCFVDKLQTMAKFSGVKELTFYAKDLPPLDFLSFINCFSSVQTIRTSEQNIQYLISIQAQESDDPRSVQGGCKNIFPNLSTVILTAEPDQRTCHIGKVTTNFILSRIQHGQPLSVLNLTQAVSVELTALDLLRDIAGLEVLMNTDGNVKFI</sequence>